<evidence type="ECO:0000256" key="5">
    <source>
        <dbReference type="HAMAP-Rule" id="MF_00378"/>
    </source>
</evidence>
<keyword evidence="3 5" id="KW-0378">Hydrolase</keyword>
<comment type="catalytic activity">
    <reaction evidence="5 6">
        <text>Exonucleolytic cleavage in either 5'- to 3'- or 3'- to 5'-direction to yield nucleoside 5'-phosphates.</text>
        <dbReference type="EC" id="3.1.11.6"/>
    </reaction>
</comment>
<evidence type="ECO:0000313" key="9">
    <source>
        <dbReference type="EMBL" id="MBJ6726307.1"/>
    </source>
</evidence>
<comment type="subcellular location">
    <subcellularLocation>
        <location evidence="5 6">Cytoplasm</location>
    </subcellularLocation>
</comment>
<comment type="function">
    <text evidence="5">Bidirectionally degrades single-stranded DNA into large acid-insoluble oligonucleotides, which are then degraded further into small acid-soluble oligonucleotides.</text>
</comment>
<keyword evidence="1 5" id="KW-0963">Cytoplasm</keyword>
<comment type="caution">
    <text evidence="9">The sequence shown here is derived from an EMBL/GenBank/DDBJ whole genome shotgun (WGS) entry which is preliminary data.</text>
</comment>
<evidence type="ECO:0000256" key="2">
    <source>
        <dbReference type="ARBA" id="ARBA00022722"/>
    </source>
</evidence>
<sequence length="457" mass="50406">MELFKERRVLTVTQLTGLIRGVLEENFDRVWVEGEISNLSCPQSGHVYFTLKDAGAQLRCVMFRSSARSVTFQPKDGMRVLVRGRITLYEPRGEYQMVADALEPQGIGALQLAFIQLKERLAREGLFSETHKREIPKLPRRIGVVTSPTGAAIRDILTVLSRRFANVEVLIAPVKVQGEGAAKEIAAAIADLNRYGSLDVMIVGRGGGSLEDLWAFNEEVVARAIHESAIPVISAVGHEIDFTIADFVADLRAATPSAAAELVVQSKAELTADLDARTHRLIVAMERILGQRRAEVNYLSRSVQDPSRFLGHLIQRTDDLQARVLRQGELLLVRRAERIEGLANRLALQNPALQLEKVRERLGTLELRLIQAKERRLAAFRDRLKLNAGKLHAVSPLATLTRGYSIVQKLPELSVVTSAAQLNPGDRLKLVLSSGSAHCKVDAVQLDESLTPPPTSV</sequence>
<name>A0A8J7LZ80_9BACT</name>
<evidence type="ECO:0000256" key="3">
    <source>
        <dbReference type="ARBA" id="ARBA00022801"/>
    </source>
</evidence>
<dbReference type="GO" id="GO:0008855">
    <property type="term" value="F:exodeoxyribonuclease VII activity"/>
    <property type="evidence" value="ECO:0007669"/>
    <property type="project" value="UniProtKB-UniRule"/>
</dbReference>
<evidence type="ECO:0000259" key="7">
    <source>
        <dbReference type="Pfam" id="PF02601"/>
    </source>
</evidence>
<dbReference type="RefSeq" id="WP_199385215.1">
    <property type="nucleotide sequence ID" value="NZ_JAEMHM010000013.1"/>
</dbReference>
<organism evidence="9 10">
    <name type="scientific">Geomesophilobacter sediminis</name>
    <dbReference type="NCBI Taxonomy" id="2798584"/>
    <lineage>
        <taxon>Bacteria</taxon>
        <taxon>Pseudomonadati</taxon>
        <taxon>Thermodesulfobacteriota</taxon>
        <taxon>Desulfuromonadia</taxon>
        <taxon>Geobacterales</taxon>
        <taxon>Geobacteraceae</taxon>
        <taxon>Geomesophilobacter</taxon>
    </lineage>
</organism>
<dbReference type="GO" id="GO:0003676">
    <property type="term" value="F:nucleic acid binding"/>
    <property type="evidence" value="ECO:0007669"/>
    <property type="project" value="InterPro"/>
</dbReference>
<gene>
    <name evidence="5" type="primary">xseA</name>
    <name evidence="9" type="ORF">JFN93_16455</name>
</gene>
<dbReference type="EC" id="3.1.11.6" evidence="5"/>
<dbReference type="InterPro" id="IPR025824">
    <property type="entry name" value="OB-fold_nuc-bd_dom"/>
</dbReference>
<dbReference type="InterPro" id="IPR020579">
    <property type="entry name" value="Exonuc_VII_lsu_C"/>
</dbReference>
<dbReference type="GO" id="GO:0006308">
    <property type="term" value="P:DNA catabolic process"/>
    <property type="evidence" value="ECO:0007669"/>
    <property type="project" value="UniProtKB-UniRule"/>
</dbReference>
<keyword evidence="2 5" id="KW-0540">Nuclease</keyword>
<keyword evidence="4 5" id="KW-0269">Exonuclease</keyword>
<comment type="subunit">
    <text evidence="5">Heterooligomer composed of large and small subunits.</text>
</comment>
<dbReference type="PANTHER" id="PTHR30008">
    <property type="entry name" value="EXODEOXYRIBONUCLEASE 7 LARGE SUBUNIT"/>
    <property type="match status" value="1"/>
</dbReference>
<dbReference type="Pfam" id="PF02601">
    <property type="entry name" value="Exonuc_VII_L"/>
    <property type="match status" value="1"/>
</dbReference>
<dbReference type="HAMAP" id="MF_00378">
    <property type="entry name" value="Exonuc_7_L"/>
    <property type="match status" value="1"/>
</dbReference>
<dbReference type="EMBL" id="JAEMHM010000013">
    <property type="protein sequence ID" value="MBJ6726307.1"/>
    <property type="molecule type" value="Genomic_DNA"/>
</dbReference>
<comment type="similarity">
    <text evidence="5 6">Belongs to the XseA family.</text>
</comment>
<evidence type="ECO:0000313" key="10">
    <source>
        <dbReference type="Proteomes" id="UP000636888"/>
    </source>
</evidence>
<keyword evidence="10" id="KW-1185">Reference proteome</keyword>
<evidence type="ECO:0000259" key="8">
    <source>
        <dbReference type="Pfam" id="PF13742"/>
    </source>
</evidence>
<feature type="domain" description="Exonuclease VII large subunit C-terminal" evidence="7">
    <location>
        <begin position="126"/>
        <end position="440"/>
    </location>
</feature>
<evidence type="ECO:0000256" key="1">
    <source>
        <dbReference type="ARBA" id="ARBA00022490"/>
    </source>
</evidence>
<evidence type="ECO:0000256" key="6">
    <source>
        <dbReference type="RuleBase" id="RU004355"/>
    </source>
</evidence>
<evidence type="ECO:0000256" key="4">
    <source>
        <dbReference type="ARBA" id="ARBA00022839"/>
    </source>
</evidence>
<accession>A0A8J7LZ80</accession>
<dbReference type="Proteomes" id="UP000636888">
    <property type="component" value="Unassembled WGS sequence"/>
</dbReference>
<dbReference type="GO" id="GO:0005737">
    <property type="term" value="C:cytoplasm"/>
    <property type="evidence" value="ECO:0007669"/>
    <property type="project" value="UniProtKB-SubCell"/>
</dbReference>
<dbReference type="CDD" id="cd04489">
    <property type="entry name" value="ExoVII_LU_OBF"/>
    <property type="match status" value="1"/>
</dbReference>
<dbReference type="NCBIfam" id="TIGR00237">
    <property type="entry name" value="xseA"/>
    <property type="match status" value="1"/>
</dbReference>
<dbReference type="Pfam" id="PF13742">
    <property type="entry name" value="tRNA_anti_2"/>
    <property type="match status" value="1"/>
</dbReference>
<dbReference type="GO" id="GO:0009318">
    <property type="term" value="C:exodeoxyribonuclease VII complex"/>
    <property type="evidence" value="ECO:0007669"/>
    <property type="project" value="UniProtKB-UniRule"/>
</dbReference>
<feature type="domain" description="OB-fold nucleic acid binding" evidence="8">
    <location>
        <begin position="10"/>
        <end position="102"/>
    </location>
</feature>
<dbReference type="InterPro" id="IPR003753">
    <property type="entry name" value="Exonuc_VII_L"/>
</dbReference>
<protein>
    <recommendedName>
        <fullName evidence="5">Exodeoxyribonuclease 7 large subunit</fullName>
        <ecNumber evidence="5">3.1.11.6</ecNumber>
    </recommendedName>
    <alternativeName>
        <fullName evidence="5">Exodeoxyribonuclease VII large subunit</fullName>
        <shortName evidence="5">Exonuclease VII large subunit</shortName>
    </alternativeName>
</protein>
<dbReference type="AlphaFoldDB" id="A0A8J7LZ80"/>
<proteinExistence type="inferred from homology"/>
<dbReference type="PANTHER" id="PTHR30008:SF0">
    <property type="entry name" value="EXODEOXYRIBONUCLEASE 7 LARGE SUBUNIT"/>
    <property type="match status" value="1"/>
</dbReference>
<reference evidence="9" key="1">
    <citation type="submission" date="2020-12" db="EMBL/GenBank/DDBJ databases">
        <title>Geomonas sp. Red875, isolated from river sediment.</title>
        <authorList>
            <person name="Xu Z."/>
            <person name="Zhang Z."/>
            <person name="Masuda Y."/>
            <person name="Itoh H."/>
            <person name="Senoo K."/>
        </authorList>
    </citation>
    <scope>NUCLEOTIDE SEQUENCE</scope>
    <source>
        <strain evidence="9">Red875</strain>
    </source>
</reference>